<accession>A0A7S6SVZ4</accession>
<dbReference type="InterPro" id="IPR016071">
    <property type="entry name" value="Staphylococal_nuclease_OB-fold"/>
</dbReference>
<evidence type="ECO:0000313" key="2">
    <source>
        <dbReference type="EMBL" id="QOR60152.1"/>
    </source>
</evidence>
<reference evidence="2" key="1">
    <citation type="submission" date="2019-02" db="EMBL/GenBank/DDBJ databases">
        <authorList>
            <person name="Bachy C."/>
            <person name="Yung C.-M."/>
            <person name="Roux S."/>
            <person name="Sullivan M.B."/>
            <person name="Worden A.Z."/>
        </authorList>
    </citation>
    <scope>NUCLEOTIDE SEQUENCE</scope>
    <source>
        <strain evidence="2">BII-V1</strain>
    </source>
</reference>
<evidence type="ECO:0000259" key="1">
    <source>
        <dbReference type="Pfam" id="PF00565"/>
    </source>
</evidence>
<feature type="domain" description="TNase-like" evidence="1">
    <location>
        <begin position="55"/>
        <end position="154"/>
    </location>
</feature>
<dbReference type="SUPFAM" id="SSF50199">
    <property type="entry name" value="Staphylococcal nuclease"/>
    <property type="match status" value="1"/>
</dbReference>
<proteinExistence type="predicted"/>
<organism evidence="2">
    <name type="scientific">Bathycoccus sp. RCC716 virus 1</name>
    <dbReference type="NCBI Taxonomy" id="2530038"/>
    <lineage>
        <taxon>Viruses</taxon>
        <taxon>Varidnaviria</taxon>
        <taxon>Bamfordvirae</taxon>
        <taxon>Nucleocytoviricota</taxon>
        <taxon>Megaviricetes</taxon>
        <taxon>Algavirales</taxon>
        <taxon>Phycodnaviridae</taxon>
        <taxon>Prasinovirus</taxon>
    </lineage>
</organism>
<protein>
    <recommendedName>
        <fullName evidence="1">TNase-like domain-containing protein</fullName>
    </recommendedName>
</protein>
<dbReference type="Pfam" id="PF00565">
    <property type="entry name" value="SNase"/>
    <property type="match status" value="1"/>
</dbReference>
<sequence>MYCFTKRKLSKTDVSIPVFSLDKYQGYAKVTDVYDGDTFKACIILHNRVLKFNFRTIGYDAPEMKPPKDTPNRSKHISMAKRAKYTFMNFLGFDDRAKHMLWNPFMCKFRVNGWVWVSCKKNDKYGRTLVFVYKNKRDMVSINQKMIDTGFVNEYDGGTKKEFVIKE</sequence>
<dbReference type="EMBL" id="MK522034">
    <property type="protein sequence ID" value="QOR60152.1"/>
    <property type="molecule type" value="Genomic_DNA"/>
</dbReference>
<name>A0A7S6SVZ4_9PHYC</name>
<dbReference type="Gene3D" id="2.40.50.90">
    <property type="match status" value="1"/>
</dbReference>
<dbReference type="InterPro" id="IPR035437">
    <property type="entry name" value="SNase_OB-fold_sf"/>
</dbReference>